<comment type="caution">
    <text evidence="2">The sequence shown here is derived from an EMBL/GenBank/DDBJ whole genome shotgun (WGS) entry which is preliminary data.</text>
</comment>
<accession>X1ABF8</accession>
<dbReference type="AlphaFoldDB" id="X1ABF8"/>
<dbReference type="InterPro" id="IPR035490">
    <property type="entry name" value="GlmS/FrlB_SIS"/>
</dbReference>
<dbReference type="EMBL" id="BART01009696">
    <property type="protein sequence ID" value="GAG79780.1"/>
    <property type="molecule type" value="Genomic_DNA"/>
</dbReference>
<organism evidence="2">
    <name type="scientific">marine sediment metagenome</name>
    <dbReference type="NCBI Taxonomy" id="412755"/>
    <lineage>
        <taxon>unclassified sequences</taxon>
        <taxon>metagenomes</taxon>
        <taxon>ecological metagenomes</taxon>
    </lineage>
</organism>
<dbReference type="InterPro" id="IPR001347">
    <property type="entry name" value="SIS_dom"/>
</dbReference>
<evidence type="ECO:0000259" key="1">
    <source>
        <dbReference type="PROSITE" id="PS51464"/>
    </source>
</evidence>
<gene>
    <name evidence="2" type="ORF">S01H4_21410</name>
</gene>
<dbReference type="SUPFAM" id="SSF53697">
    <property type="entry name" value="SIS domain"/>
    <property type="match status" value="1"/>
</dbReference>
<reference evidence="2" key="1">
    <citation type="journal article" date="2014" name="Front. Microbiol.">
        <title>High frequency of phylogenetically diverse reductive dehalogenase-homologous genes in deep subseafloor sedimentary metagenomes.</title>
        <authorList>
            <person name="Kawai M."/>
            <person name="Futagami T."/>
            <person name="Toyoda A."/>
            <person name="Takaki Y."/>
            <person name="Nishi S."/>
            <person name="Hori S."/>
            <person name="Arai W."/>
            <person name="Tsubouchi T."/>
            <person name="Morono Y."/>
            <person name="Uchiyama I."/>
            <person name="Ito T."/>
            <person name="Fujiyama A."/>
            <person name="Inagaki F."/>
            <person name="Takami H."/>
        </authorList>
    </citation>
    <scope>NUCLEOTIDE SEQUENCE</scope>
    <source>
        <strain evidence="2">Expedition CK06-06</strain>
    </source>
</reference>
<name>X1ABF8_9ZZZZ</name>
<dbReference type="GO" id="GO:0097367">
    <property type="term" value="F:carbohydrate derivative binding"/>
    <property type="evidence" value="ECO:0007669"/>
    <property type="project" value="InterPro"/>
</dbReference>
<evidence type="ECO:0000313" key="2">
    <source>
        <dbReference type="EMBL" id="GAG79780.1"/>
    </source>
</evidence>
<dbReference type="PANTHER" id="PTHR10937">
    <property type="entry name" value="GLUCOSAMINE--FRUCTOSE-6-PHOSPHATE AMINOTRANSFERASE, ISOMERIZING"/>
    <property type="match status" value="1"/>
</dbReference>
<dbReference type="PANTHER" id="PTHR10937:SF0">
    <property type="entry name" value="GLUTAMINE--FRUCTOSE-6-PHOSPHATE TRANSAMINASE (ISOMERIZING)"/>
    <property type="match status" value="1"/>
</dbReference>
<proteinExistence type="predicted"/>
<dbReference type="InterPro" id="IPR046348">
    <property type="entry name" value="SIS_dom_sf"/>
</dbReference>
<protein>
    <recommendedName>
        <fullName evidence="1">SIS domain-containing protein</fullName>
    </recommendedName>
</protein>
<dbReference type="GO" id="GO:0004360">
    <property type="term" value="F:glutamine-fructose-6-phosphate transaminase (isomerizing) activity"/>
    <property type="evidence" value="ECO:0007669"/>
    <property type="project" value="TreeGrafter"/>
</dbReference>
<dbReference type="GO" id="GO:0006002">
    <property type="term" value="P:fructose 6-phosphate metabolic process"/>
    <property type="evidence" value="ECO:0007669"/>
    <property type="project" value="TreeGrafter"/>
</dbReference>
<dbReference type="PROSITE" id="PS51464">
    <property type="entry name" value="SIS"/>
    <property type="match status" value="1"/>
</dbReference>
<dbReference type="Gene3D" id="3.40.50.10490">
    <property type="entry name" value="Glucose-6-phosphate isomerase like protein, domain 1"/>
    <property type="match status" value="2"/>
</dbReference>
<dbReference type="CDD" id="cd05009">
    <property type="entry name" value="SIS_GlmS_GlmD_2"/>
    <property type="match status" value="1"/>
</dbReference>
<dbReference type="GO" id="GO:0006487">
    <property type="term" value="P:protein N-linked glycosylation"/>
    <property type="evidence" value="ECO:0007669"/>
    <property type="project" value="TreeGrafter"/>
</dbReference>
<feature type="domain" description="SIS" evidence="1">
    <location>
        <begin position="1"/>
        <end position="106"/>
    </location>
</feature>
<sequence>MLRAMLLESSSMVHSLYWVKIHRLLAIVAQDNTYEAMLTNIKEVKARKSPLIALAEEGDEAIRELADFIVTVPRVDAIFSPVVNAVVLQLLAYYTAKERGCPIDFPRNLAKSVTVE</sequence>
<dbReference type="GO" id="GO:0006047">
    <property type="term" value="P:UDP-N-acetylglucosamine metabolic process"/>
    <property type="evidence" value="ECO:0007669"/>
    <property type="project" value="TreeGrafter"/>
</dbReference>